<comment type="caution">
    <text evidence="3">The sequence shown here is derived from an EMBL/GenBank/DDBJ whole genome shotgun (WGS) entry which is preliminary data.</text>
</comment>
<dbReference type="EMBL" id="PYDT01000004">
    <property type="protein sequence ID" value="THU62464.1"/>
    <property type="molecule type" value="Genomic_DNA"/>
</dbReference>
<dbReference type="GO" id="GO:0005794">
    <property type="term" value="C:Golgi apparatus"/>
    <property type="evidence" value="ECO:0007669"/>
    <property type="project" value="TreeGrafter"/>
</dbReference>
<protein>
    <recommendedName>
        <fullName evidence="2">Trichome birefringence-like C-terminal domain-containing protein</fullName>
    </recommendedName>
</protein>
<feature type="domain" description="Trichome birefringence-like C-terminal" evidence="2">
    <location>
        <begin position="26"/>
        <end position="91"/>
    </location>
</feature>
<gene>
    <name evidence="3" type="ORF">C4D60_Mb01t05420</name>
</gene>
<dbReference type="Proteomes" id="UP000317650">
    <property type="component" value="Chromosome 1"/>
</dbReference>
<dbReference type="PANTHER" id="PTHR32285">
    <property type="entry name" value="PROTEIN TRICHOME BIREFRINGENCE-LIKE 9-RELATED"/>
    <property type="match status" value="1"/>
</dbReference>
<dbReference type="AlphaFoldDB" id="A0A4S8JM26"/>
<evidence type="ECO:0000259" key="2">
    <source>
        <dbReference type="Pfam" id="PF13839"/>
    </source>
</evidence>
<comment type="similarity">
    <text evidence="1">Belongs to the PC-esterase family. TBL subfamily.</text>
</comment>
<dbReference type="InterPro" id="IPR029962">
    <property type="entry name" value="TBL"/>
</dbReference>
<evidence type="ECO:0000313" key="4">
    <source>
        <dbReference type="Proteomes" id="UP000317650"/>
    </source>
</evidence>
<name>A0A4S8JM26_MUSBA</name>
<dbReference type="STRING" id="52838.A0A4S8JM26"/>
<dbReference type="InterPro" id="IPR026057">
    <property type="entry name" value="TBL_C"/>
</dbReference>
<sequence length="303" mass="33743">MIYHPSSLLSFVVGGGFRSCTSCSRTAQDYNCSIEFFRSPFLVRESSRVDSQGKSRETLRLDLIEASSDAYRTADILVFNSGHWWTHEKTSKGCEEHAAAWSLSAFCFGHLMCFFGQEELLPGRRPCLSPAERGRRVPEGDEDMGNLGRHPGQLQPHSGLLPRLLVVALQVNHRRRAAISDAPSIDPGPDDPHACSFCSGGQWNSGGNCDGETEPITEDKHLAKYLKLTGILESVIGEMTTPVLYLNITRMTDYRKDAHPSVYRVPAGKRKPGEFQDCSHWCLPGVPDAWNELLYAMLLRELS</sequence>
<evidence type="ECO:0000256" key="1">
    <source>
        <dbReference type="ARBA" id="ARBA00007727"/>
    </source>
</evidence>
<keyword evidence="4" id="KW-1185">Reference proteome</keyword>
<dbReference type="Pfam" id="PF13839">
    <property type="entry name" value="PC-Esterase"/>
    <property type="match status" value="2"/>
</dbReference>
<feature type="domain" description="Trichome birefringence-like C-terminal" evidence="2">
    <location>
        <begin position="198"/>
        <end position="297"/>
    </location>
</feature>
<dbReference type="GO" id="GO:0016413">
    <property type="term" value="F:O-acetyltransferase activity"/>
    <property type="evidence" value="ECO:0007669"/>
    <property type="project" value="InterPro"/>
</dbReference>
<proteinExistence type="inferred from homology"/>
<dbReference type="PANTHER" id="PTHR32285:SF22">
    <property type="entry name" value="PROTEIN TRICHOME BIREFRINGENCE"/>
    <property type="match status" value="1"/>
</dbReference>
<organism evidence="3 4">
    <name type="scientific">Musa balbisiana</name>
    <name type="common">Banana</name>
    <dbReference type="NCBI Taxonomy" id="52838"/>
    <lineage>
        <taxon>Eukaryota</taxon>
        <taxon>Viridiplantae</taxon>
        <taxon>Streptophyta</taxon>
        <taxon>Embryophyta</taxon>
        <taxon>Tracheophyta</taxon>
        <taxon>Spermatophyta</taxon>
        <taxon>Magnoliopsida</taxon>
        <taxon>Liliopsida</taxon>
        <taxon>Zingiberales</taxon>
        <taxon>Musaceae</taxon>
        <taxon>Musa</taxon>
    </lineage>
</organism>
<accession>A0A4S8JM26</accession>
<evidence type="ECO:0000313" key="3">
    <source>
        <dbReference type="EMBL" id="THU62464.1"/>
    </source>
</evidence>
<reference evidence="3 4" key="1">
    <citation type="journal article" date="2019" name="Nat. Plants">
        <title>Genome sequencing of Musa balbisiana reveals subgenome evolution and function divergence in polyploid bananas.</title>
        <authorList>
            <person name="Yao X."/>
        </authorList>
    </citation>
    <scope>NUCLEOTIDE SEQUENCE [LARGE SCALE GENOMIC DNA]</scope>
    <source>
        <strain evidence="4">cv. DH-PKW</strain>
        <tissue evidence="3">Leaves</tissue>
    </source>
</reference>